<proteinExistence type="predicted"/>
<name>X1BIJ5_9ZZZZ</name>
<protein>
    <submittedName>
        <fullName evidence="1">Uncharacterized protein</fullName>
    </submittedName>
</protein>
<dbReference type="EMBL" id="BART01010010">
    <property type="protein sequence ID" value="GAG83918.1"/>
    <property type="molecule type" value="Genomic_DNA"/>
</dbReference>
<accession>X1BIJ5</accession>
<feature type="non-terminal residue" evidence="1">
    <location>
        <position position="1"/>
    </location>
</feature>
<evidence type="ECO:0000313" key="1">
    <source>
        <dbReference type="EMBL" id="GAG83918.1"/>
    </source>
</evidence>
<dbReference type="AlphaFoldDB" id="X1BIJ5"/>
<reference evidence="1" key="1">
    <citation type="journal article" date="2014" name="Front. Microbiol.">
        <title>High frequency of phylogenetically diverse reductive dehalogenase-homologous genes in deep subseafloor sedimentary metagenomes.</title>
        <authorList>
            <person name="Kawai M."/>
            <person name="Futagami T."/>
            <person name="Toyoda A."/>
            <person name="Takaki Y."/>
            <person name="Nishi S."/>
            <person name="Hori S."/>
            <person name="Arai W."/>
            <person name="Tsubouchi T."/>
            <person name="Morono Y."/>
            <person name="Uchiyama I."/>
            <person name="Ito T."/>
            <person name="Fujiyama A."/>
            <person name="Inagaki F."/>
            <person name="Takami H."/>
        </authorList>
    </citation>
    <scope>NUCLEOTIDE SEQUENCE</scope>
    <source>
        <strain evidence="1">Expedition CK06-06</strain>
    </source>
</reference>
<comment type="caution">
    <text evidence="1">The sequence shown here is derived from an EMBL/GenBank/DDBJ whole genome shotgun (WGS) entry which is preliminary data.</text>
</comment>
<gene>
    <name evidence="1" type="ORF">S01H4_21975</name>
</gene>
<sequence>PRELLMKPIKACCPQQVCKKCGVPRERIIQNPDYDYSIDTENIKDTHKRNINNEKIGS</sequence>
<organism evidence="1">
    <name type="scientific">marine sediment metagenome</name>
    <dbReference type="NCBI Taxonomy" id="412755"/>
    <lineage>
        <taxon>unclassified sequences</taxon>
        <taxon>metagenomes</taxon>
        <taxon>ecological metagenomes</taxon>
    </lineage>
</organism>